<dbReference type="KEGG" id="ppru:FDP22_07995"/>
<protein>
    <recommendedName>
        <fullName evidence="2">histidine kinase</fullName>
        <ecNumber evidence="2">2.7.13.3</ecNumber>
    </recommendedName>
</protein>
<keyword evidence="8" id="KW-1133">Transmembrane helix</keyword>
<evidence type="ECO:0000256" key="5">
    <source>
        <dbReference type="ARBA" id="ARBA00022741"/>
    </source>
</evidence>
<dbReference type="AlphaFoldDB" id="A0A5B8FH33"/>
<proteinExistence type="predicted"/>
<dbReference type="InterPro" id="IPR036890">
    <property type="entry name" value="HATPase_C_sf"/>
</dbReference>
<dbReference type="EMBL" id="CP040818">
    <property type="protein sequence ID" value="QDL91727.1"/>
    <property type="molecule type" value="Genomic_DNA"/>
</dbReference>
<keyword evidence="4" id="KW-0808">Transferase</keyword>
<dbReference type="GO" id="GO:0004673">
    <property type="term" value="F:protein histidine kinase activity"/>
    <property type="evidence" value="ECO:0007669"/>
    <property type="project" value="UniProtKB-EC"/>
</dbReference>
<dbReference type="Proteomes" id="UP000305888">
    <property type="component" value="Chromosome"/>
</dbReference>
<name>A0A5B8FH33_9RHOB</name>
<evidence type="ECO:0000256" key="6">
    <source>
        <dbReference type="ARBA" id="ARBA00022777"/>
    </source>
</evidence>
<dbReference type="OrthoDB" id="9767435at2"/>
<gene>
    <name evidence="10" type="ORF">FDP22_07995</name>
</gene>
<dbReference type="PANTHER" id="PTHR41523:SF8">
    <property type="entry name" value="ETHYLENE RESPONSE SENSOR PROTEIN"/>
    <property type="match status" value="1"/>
</dbReference>
<evidence type="ECO:0000313" key="11">
    <source>
        <dbReference type="Proteomes" id="UP000305888"/>
    </source>
</evidence>
<evidence type="ECO:0000256" key="1">
    <source>
        <dbReference type="ARBA" id="ARBA00000085"/>
    </source>
</evidence>
<dbReference type="PANTHER" id="PTHR41523">
    <property type="entry name" value="TWO-COMPONENT SYSTEM SENSOR PROTEIN"/>
    <property type="match status" value="1"/>
</dbReference>
<dbReference type="GO" id="GO:0005524">
    <property type="term" value="F:ATP binding"/>
    <property type="evidence" value="ECO:0007669"/>
    <property type="project" value="UniProtKB-KW"/>
</dbReference>
<keyword evidence="8" id="KW-0472">Membrane</keyword>
<keyword evidence="5" id="KW-0547">Nucleotide-binding</keyword>
<evidence type="ECO:0000256" key="4">
    <source>
        <dbReference type="ARBA" id="ARBA00022679"/>
    </source>
</evidence>
<keyword evidence="3" id="KW-0597">Phosphoprotein</keyword>
<accession>A0A5B8FH33</accession>
<keyword evidence="8" id="KW-0812">Transmembrane</keyword>
<dbReference type="Pfam" id="PF07568">
    <property type="entry name" value="HisKA_2"/>
    <property type="match status" value="1"/>
</dbReference>
<dbReference type="Gene3D" id="3.30.565.10">
    <property type="entry name" value="Histidine kinase-like ATPase, C-terminal domain"/>
    <property type="match status" value="1"/>
</dbReference>
<organism evidence="10 11">
    <name type="scientific">Paroceanicella profunda</name>
    <dbReference type="NCBI Taxonomy" id="2579971"/>
    <lineage>
        <taxon>Bacteria</taxon>
        <taxon>Pseudomonadati</taxon>
        <taxon>Pseudomonadota</taxon>
        <taxon>Alphaproteobacteria</taxon>
        <taxon>Rhodobacterales</taxon>
        <taxon>Paracoccaceae</taxon>
        <taxon>Paroceanicella</taxon>
    </lineage>
</organism>
<evidence type="ECO:0000313" key="10">
    <source>
        <dbReference type="EMBL" id="QDL91727.1"/>
    </source>
</evidence>
<feature type="transmembrane region" description="Helical" evidence="8">
    <location>
        <begin position="282"/>
        <end position="304"/>
    </location>
</feature>
<feature type="transmembrane region" description="Helical" evidence="8">
    <location>
        <begin position="21"/>
        <end position="41"/>
    </location>
</feature>
<feature type="domain" description="Signal transduction histidine kinase subgroup 2 dimerisation and phosphoacceptor" evidence="9">
    <location>
        <begin position="375"/>
        <end position="449"/>
    </location>
</feature>
<dbReference type="RefSeq" id="WP_138572221.1">
    <property type="nucleotide sequence ID" value="NZ_CP040818.1"/>
</dbReference>
<comment type="catalytic activity">
    <reaction evidence="1">
        <text>ATP + protein L-histidine = ADP + protein N-phospho-L-histidine.</text>
        <dbReference type="EC" id="2.7.13.3"/>
    </reaction>
</comment>
<dbReference type="Gene3D" id="3.30.450.20">
    <property type="entry name" value="PAS domain"/>
    <property type="match status" value="1"/>
</dbReference>
<sequence length="586" mass="63281">MKPGWPRQFSRVRNASLYKQIAFLLTIAVFPIGVIAVLQALNSVEEGRKLQAAALLGETIHAAGVESAIIDTARGVARALGTAALHAGPDSPLCSDTLEQFASRSVTYTFAGFIGLDGKMNCVSSGDGFDLSKNARFVRLLERPRPMARVLEYGPVSKQKILQITEPISEGGTVRGFLMISIPYGVVTARALAQDGENVFDMVLVDGDGNVVARRKEEKSRIELPPAWALKPHLQGGGSTFVAPLADGRTSTFSVASVLDGDIYAVATWSTANGQPSAFADVFSALIVPVTMWLIGLAVSYLAMHRLVIRHVTRLVRMMSEFEGGKRNIEGLILRDAPEEIRALGSRFASLTSTITQDETEQQRALEEKTILLREINHRVKNNLQLIVSIMNMQVRHSRSGDVRNALKRLQERVSSLAAVHARLYTSADFVSIRADTVLSDIVQNLVHAAVDTSGKVQTVLDIAPVELTPDQAVPVTLFVSETVTNAIKHGLGANGGTLKVSLREIDTGRVTLRVSNSMTAAPDAQPLAQSTGVGSHLIEGFAGQLYATLRQDTTDDFFHVSLTFDLEPLGLRAPFAPSARRSTPA</sequence>
<keyword evidence="7" id="KW-0067">ATP-binding</keyword>
<evidence type="ECO:0000259" key="9">
    <source>
        <dbReference type="Pfam" id="PF07568"/>
    </source>
</evidence>
<evidence type="ECO:0000256" key="8">
    <source>
        <dbReference type="SAM" id="Phobius"/>
    </source>
</evidence>
<evidence type="ECO:0000256" key="7">
    <source>
        <dbReference type="ARBA" id="ARBA00022840"/>
    </source>
</evidence>
<evidence type="ECO:0000256" key="2">
    <source>
        <dbReference type="ARBA" id="ARBA00012438"/>
    </source>
</evidence>
<reference evidence="10 11" key="1">
    <citation type="submission" date="2019-06" db="EMBL/GenBank/DDBJ databases">
        <title>Genome sequence of Rhodobacteraceae bacterium D4M1.</title>
        <authorList>
            <person name="Cao J."/>
        </authorList>
    </citation>
    <scope>NUCLEOTIDE SEQUENCE [LARGE SCALE GENOMIC DNA]</scope>
    <source>
        <strain evidence="10 11">D4M1</strain>
    </source>
</reference>
<keyword evidence="6 10" id="KW-0418">Kinase</keyword>
<keyword evidence="11" id="KW-1185">Reference proteome</keyword>
<dbReference type="InterPro" id="IPR011495">
    <property type="entry name" value="Sig_transdc_His_kin_sub2_dim/P"/>
</dbReference>
<dbReference type="EC" id="2.7.13.3" evidence="2"/>
<evidence type="ECO:0000256" key="3">
    <source>
        <dbReference type="ARBA" id="ARBA00022553"/>
    </source>
</evidence>
<dbReference type="SUPFAM" id="SSF55874">
    <property type="entry name" value="ATPase domain of HSP90 chaperone/DNA topoisomerase II/histidine kinase"/>
    <property type="match status" value="1"/>
</dbReference>